<comment type="caution">
    <text evidence="2">The sequence shown here is derived from an EMBL/GenBank/DDBJ whole genome shotgun (WGS) entry which is preliminary data.</text>
</comment>
<feature type="region of interest" description="Disordered" evidence="1">
    <location>
        <begin position="1"/>
        <end position="84"/>
    </location>
</feature>
<dbReference type="AlphaFoldDB" id="A0A9K3PHL2"/>
<protein>
    <submittedName>
        <fullName evidence="2">RNA cap guanine-N2 methyltransferase</fullName>
    </submittedName>
</protein>
<dbReference type="InterPro" id="IPR019012">
    <property type="entry name" value="RNA_cap_Gua-N2-MeTrfase"/>
</dbReference>
<keyword evidence="2" id="KW-0808">Transferase</keyword>
<dbReference type="OrthoDB" id="194443at2759"/>
<feature type="compositionally biased region" description="Basic and acidic residues" evidence="1">
    <location>
        <begin position="8"/>
        <end position="20"/>
    </location>
</feature>
<dbReference type="PANTHER" id="PTHR14741:SF32">
    <property type="entry name" value="TRIMETHYLGUANOSINE SYNTHASE"/>
    <property type="match status" value="1"/>
</dbReference>
<evidence type="ECO:0000256" key="1">
    <source>
        <dbReference type="SAM" id="MobiDB-lite"/>
    </source>
</evidence>
<dbReference type="CDD" id="cd02440">
    <property type="entry name" value="AdoMet_MTases"/>
    <property type="match status" value="1"/>
</dbReference>
<organism evidence="2 3">
    <name type="scientific">Nitzschia inconspicua</name>
    <dbReference type="NCBI Taxonomy" id="303405"/>
    <lineage>
        <taxon>Eukaryota</taxon>
        <taxon>Sar</taxon>
        <taxon>Stramenopiles</taxon>
        <taxon>Ochrophyta</taxon>
        <taxon>Bacillariophyta</taxon>
        <taxon>Bacillariophyceae</taxon>
        <taxon>Bacillariophycidae</taxon>
        <taxon>Bacillariales</taxon>
        <taxon>Bacillariaceae</taxon>
        <taxon>Nitzschia</taxon>
    </lineage>
</organism>
<name>A0A9K3PHL2_9STRA</name>
<dbReference type="GO" id="GO:0005634">
    <property type="term" value="C:nucleus"/>
    <property type="evidence" value="ECO:0007669"/>
    <property type="project" value="TreeGrafter"/>
</dbReference>
<reference evidence="2" key="1">
    <citation type="journal article" date="2021" name="Sci. Rep.">
        <title>Diploid genomic architecture of Nitzschia inconspicua, an elite biomass production diatom.</title>
        <authorList>
            <person name="Oliver A."/>
            <person name="Podell S."/>
            <person name="Pinowska A."/>
            <person name="Traller J.C."/>
            <person name="Smith S.R."/>
            <person name="McClure R."/>
            <person name="Beliaev A."/>
            <person name="Bohutskyi P."/>
            <person name="Hill E.A."/>
            <person name="Rabines A."/>
            <person name="Zheng H."/>
            <person name="Allen L.Z."/>
            <person name="Kuo A."/>
            <person name="Grigoriev I.V."/>
            <person name="Allen A.E."/>
            <person name="Hazlebeck D."/>
            <person name="Allen E.E."/>
        </authorList>
    </citation>
    <scope>NUCLEOTIDE SEQUENCE</scope>
    <source>
        <strain evidence="2">Hildebrandi</strain>
    </source>
</reference>
<feature type="region of interest" description="Disordered" evidence="1">
    <location>
        <begin position="173"/>
        <end position="194"/>
    </location>
</feature>
<feature type="compositionally biased region" description="Basic residues" evidence="1">
    <location>
        <begin position="55"/>
        <end position="65"/>
    </location>
</feature>
<evidence type="ECO:0000313" key="3">
    <source>
        <dbReference type="Proteomes" id="UP000693970"/>
    </source>
</evidence>
<gene>
    <name evidence="2" type="ORF">IV203_032785</name>
</gene>
<dbReference type="EMBL" id="JAGRRH010000022">
    <property type="protein sequence ID" value="KAG7345254.1"/>
    <property type="molecule type" value="Genomic_DNA"/>
</dbReference>
<reference evidence="2" key="2">
    <citation type="submission" date="2021-04" db="EMBL/GenBank/DDBJ databases">
        <authorList>
            <person name="Podell S."/>
        </authorList>
    </citation>
    <scope>NUCLEOTIDE SEQUENCE</scope>
    <source>
        <strain evidence="2">Hildebrandi</strain>
    </source>
</reference>
<evidence type="ECO:0000313" key="2">
    <source>
        <dbReference type="EMBL" id="KAG7345254.1"/>
    </source>
</evidence>
<dbReference type="Pfam" id="PF09445">
    <property type="entry name" value="Methyltransf_15"/>
    <property type="match status" value="1"/>
</dbReference>
<feature type="compositionally biased region" description="Polar residues" evidence="1">
    <location>
        <begin position="25"/>
        <end position="38"/>
    </location>
</feature>
<proteinExistence type="predicted"/>
<dbReference type="GO" id="GO:0071164">
    <property type="term" value="F:RNA cap trimethylguanosine synthase activity"/>
    <property type="evidence" value="ECO:0007669"/>
    <property type="project" value="TreeGrafter"/>
</dbReference>
<keyword evidence="2" id="KW-0489">Methyltransferase</keyword>
<dbReference type="PANTHER" id="PTHR14741">
    <property type="entry name" value="S-ADENOSYLMETHIONINE-DEPENDENT METHYLTRANSFERASE RELATED"/>
    <property type="match status" value="1"/>
</dbReference>
<keyword evidence="3" id="KW-1185">Reference proteome</keyword>
<sequence length="619" mass="69014">MSDEAAEDSNRNIKLEDHDGIVAGTHQTSPVISTSSLKKPTFSGPNAFVHQKKEAIKRKRKRNKRQNNNYNQKQSASKRPKKGGRFWIEDCADTVLKADQNRMELSLELLITRSTLEDDYRQAPLLSDKGINPFGYHPTTSAAPTYASQEKKRLEDMVVAGQRIGAAVSTMFDKATENPETKTSIPESTHDGNDSFEDVSVDINKNTIQQTVPSQELPKDHREEEDMLDRAIILVKRGNSAKKPIQSGTATVENFQPLPNGDCGDGILNPYPKKEVDDKFWSQRRRLFTRFDCGIQLDLESWFSVTPEAIANHIAAHLVGTNNHQKKVVVLDPFCGCGGNSIAFARRKEVDLVVSVDTDLSRLEKAAANAAIYDISSEKMVFVHDNGCRVMSCYKDKKLSNDPRNGRNHAKNSNSVVEVQGFKIGGTDLLPLKVDCIFLSPPWGGVDYGKVGKRNYTLQCIQVQPMNSDEKLFEDGEDIFSCFFYLSGSLSRIMLPPPGRVLRTGPIPFANDPCRCSHLSVTNDLISPLAGANHLSTALVDYLLHRSISMSSNLRDDVLIGSSNSFSYFQLMNKKNSGSLDQHEAMSVNSARLQYQHYSRKRYEFISPAVATTISLRSR</sequence>
<accession>A0A9K3PHL2</accession>
<dbReference type="Proteomes" id="UP000693970">
    <property type="component" value="Unassembled WGS sequence"/>
</dbReference>